<feature type="region of interest" description="Disordered" evidence="1">
    <location>
        <begin position="33"/>
        <end position="71"/>
    </location>
</feature>
<dbReference type="AlphaFoldDB" id="A0A6A6EIN5"/>
<evidence type="ECO:0000313" key="3">
    <source>
        <dbReference type="EMBL" id="KAF2189746.1"/>
    </source>
</evidence>
<dbReference type="EMBL" id="ML994620">
    <property type="protein sequence ID" value="KAF2189746.1"/>
    <property type="molecule type" value="Genomic_DNA"/>
</dbReference>
<dbReference type="Proteomes" id="UP000800200">
    <property type="component" value="Unassembled WGS sequence"/>
</dbReference>
<gene>
    <name evidence="3" type="ORF">K469DRAFT_683144</name>
</gene>
<evidence type="ECO:0000256" key="1">
    <source>
        <dbReference type="SAM" id="MobiDB-lite"/>
    </source>
</evidence>
<protein>
    <recommendedName>
        <fullName evidence="2">C2H2-type domain-containing protein</fullName>
    </recommendedName>
</protein>
<dbReference type="OrthoDB" id="8922241at2759"/>
<name>A0A6A6EIN5_9PEZI</name>
<dbReference type="InterPro" id="IPR013087">
    <property type="entry name" value="Znf_C2H2_type"/>
</dbReference>
<feature type="region of interest" description="Disordered" evidence="1">
    <location>
        <begin position="152"/>
        <end position="185"/>
    </location>
</feature>
<accession>A0A6A6EIN5</accession>
<feature type="domain" description="C2H2-type" evidence="2">
    <location>
        <begin position="531"/>
        <end position="552"/>
    </location>
</feature>
<feature type="compositionally biased region" description="Polar residues" evidence="1">
    <location>
        <begin position="295"/>
        <end position="305"/>
    </location>
</feature>
<dbReference type="PROSITE" id="PS00028">
    <property type="entry name" value="ZINC_FINGER_C2H2_1"/>
    <property type="match status" value="1"/>
</dbReference>
<organism evidence="3 4">
    <name type="scientific">Zopfia rhizophila CBS 207.26</name>
    <dbReference type="NCBI Taxonomy" id="1314779"/>
    <lineage>
        <taxon>Eukaryota</taxon>
        <taxon>Fungi</taxon>
        <taxon>Dikarya</taxon>
        <taxon>Ascomycota</taxon>
        <taxon>Pezizomycotina</taxon>
        <taxon>Dothideomycetes</taxon>
        <taxon>Dothideomycetes incertae sedis</taxon>
        <taxon>Zopfiaceae</taxon>
        <taxon>Zopfia</taxon>
    </lineage>
</organism>
<feature type="compositionally biased region" description="Polar residues" evidence="1">
    <location>
        <begin position="62"/>
        <end position="71"/>
    </location>
</feature>
<evidence type="ECO:0000259" key="2">
    <source>
        <dbReference type="PROSITE" id="PS00028"/>
    </source>
</evidence>
<dbReference type="Gene3D" id="3.30.160.60">
    <property type="entry name" value="Classic Zinc Finger"/>
    <property type="match status" value="1"/>
</dbReference>
<reference evidence="3" key="1">
    <citation type="journal article" date="2020" name="Stud. Mycol.">
        <title>101 Dothideomycetes genomes: a test case for predicting lifestyles and emergence of pathogens.</title>
        <authorList>
            <person name="Haridas S."/>
            <person name="Albert R."/>
            <person name="Binder M."/>
            <person name="Bloem J."/>
            <person name="Labutti K."/>
            <person name="Salamov A."/>
            <person name="Andreopoulos B."/>
            <person name="Baker S."/>
            <person name="Barry K."/>
            <person name="Bills G."/>
            <person name="Bluhm B."/>
            <person name="Cannon C."/>
            <person name="Castanera R."/>
            <person name="Culley D."/>
            <person name="Daum C."/>
            <person name="Ezra D."/>
            <person name="Gonzalez J."/>
            <person name="Henrissat B."/>
            <person name="Kuo A."/>
            <person name="Liang C."/>
            <person name="Lipzen A."/>
            <person name="Lutzoni F."/>
            <person name="Magnuson J."/>
            <person name="Mondo S."/>
            <person name="Nolan M."/>
            <person name="Ohm R."/>
            <person name="Pangilinan J."/>
            <person name="Park H.-J."/>
            <person name="Ramirez L."/>
            <person name="Alfaro M."/>
            <person name="Sun H."/>
            <person name="Tritt A."/>
            <person name="Yoshinaga Y."/>
            <person name="Zwiers L.-H."/>
            <person name="Turgeon B."/>
            <person name="Goodwin S."/>
            <person name="Spatafora J."/>
            <person name="Crous P."/>
            <person name="Grigoriev I."/>
        </authorList>
    </citation>
    <scope>NUCLEOTIDE SEQUENCE</scope>
    <source>
        <strain evidence="3">CBS 207.26</strain>
    </source>
</reference>
<keyword evidence="4" id="KW-1185">Reference proteome</keyword>
<sequence length="573" mass="62802">MRLLIERQNRWTIELTFSNCEGNLGDHRLGAQAAAHPTATATPHLSESELKSDFYPPPGGPNQRSDQSQTCCLKTSHKRSIRKRIGRIFVPFSRSQPDCPQRTHHPEGHAGLAELQVPEDPQELEGLRTAWELDARTPGIPATSEIPAANDTHAPAAQSEVHHTGSRWSVAHSAPERKAPAANLPSPLTTNMVDLAWPGSNTTYAFMHGSMSPAVSPITAEVWMKYPEQPGQYMGEQCDSVTPYDVSGPHAVVSPAHSLQNLSGYMPLADGRAVYSPASSPTSTRRSSNAMMMSETFSGSHTPSVGSAGVPSPTRQGTCTSQEVLYHQFGGSPDPNSQAATHTLNSFTLMKSLPATGEFLTNLNGAGTDFEIIGNLAIWNRNQNPTLSAPCLNVPDAYASVTQKKGGLSMNLVQSCDEAPPKYSPGTRNSHFAWEHMASQIARVQSQVQAEVLYAKTKCPRGKHAPVRGKFKRGWSSPEENETPSCVPFFPPLPCDLCDQVFTGLYRKGNMKRHKRLKHTTCTGPNPDLACRECGQVYKRIDARKKHEWKKHRVLDTKPEKRRPKLPNFLVAD</sequence>
<feature type="region of interest" description="Disordered" evidence="1">
    <location>
        <begin position="295"/>
        <end position="318"/>
    </location>
</feature>
<evidence type="ECO:0000313" key="4">
    <source>
        <dbReference type="Proteomes" id="UP000800200"/>
    </source>
</evidence>
<proteinExistence type="predicted"/>
<feature type="compositionally biased region" description="Low complexity" evidence="1">
    <location>
        <begin position="33"/>
        <end position="44"/>
    </location>
</feature>